<evidence type="ECO:0000313" key="1">
    <source>
        <dbReference type="EMBL" id="GHP03979.1"/>
    </source>
</evidence>
<protein>
    <submittedName>
        <fullName evidence="1">Uncharacterized protein</fullName>
    </submittedName>
</protein>
<evidence type="ECO:0000313" key="2">
    <source>
        <dbReference type="Proteomes" id="UP000660262"/>
    </source>
</evidence>
<reference evidence="1" key="1">
    <citation type="submission" date="2020-10" db="EMBL/GenBank/DDBJ databases">
        <title>Unveiling of a novel bifunctional photoreceptor, Dualchrome1, isolated from a cosmopolitan green alga.</title>
        <authorList>
            <person name="Suzuki S."/>
            <person name="Kawachi M."/>
        </authorList>
    </citation>
    <scope>NUCLEOTIDE SEQUENCE</scope>
    <source>
        <strain evidence="1">NIES 2893</strain>
    </source>
</reference>
<dbReference type="InterPro" id="IPR039343">
    <property type="entry name" value="NDX1-like"/>
</dbReference>
<dbReference type="EMBL" id="BNJQ01000006">
    <property type="protein sequence ID" value="GHP03979.1"/>
    <property type="molecule type" value="Genomic_DNA"/>
</dbReference>
<accession>A0A830HF56</accession>
<dbReference type="SUPFAM" id="SSF160104">
    <property type="entry name" value="Acetoacetate decarboxylase-like"/>
    <property type="match status" value="1"/>
</dbReference>
<sequence length="283" mass="31627">MSSSAVGYKSGSSQSWRFQGRALYHLSLIHADTARSHIPKHLQNQLVVFPGNVTLGGYYLAHYDDSPAGAFDELVVMAGLVWDGPLSCAWAKRVLVNSTEAYKHGKRTCGLPSGRAKFEHSHEEKTTAWWDAKTPGVLRVTSREGPDRGHKAHIVVPALKDAHKKPAPPIRLAMPSFSGCTPHCPDLLKYALQLKAKVHILPHHREMHAETRQLSKKDASLHPEFMHGRPVVTLLFDRLDMHVDKPARVASQNPKQQAERATFAPLAHLARWRPWPLQRQCTA</sequence>
<organism evidence="1 2">
    <name type="scientific">Pycnococcus provasolii</name>
    <dbReference type="NCBI Taxonomy" id="41880"/>
    <lineage>
        <taxon>Eukaryota</taxon>
        <taxon>Viridiplantae</taxon>
        <taxon>Chlorophyta</taxon>
        <taxon>Pseudoscourfieldiophyceae</taxon>
        <taxon>Pseudoscourfieldiales</taxon>
        <taxon>Pycnococcaceae</taxon>
        <taxon>Pycnococcus</taxon>
    </lineage>
</organism>
<dbReference type="OrthoDB" id="9970474at2759"/>
<comment type="caution">
    <text evidence="1">The sequence shown here is derived from an EMBL/GenBank/DDBJ whole genome shotgun (WGS) entry which is preliminary data.</text>
</comment>
<name>A0A830HF56_9CHLO</name>
<dbReference type="Proteomes" id="UP000660262">
    <property type="component" value="Unassembled WGS sequence"/>
</dbReference>
<gene>
    <name evidence="1" type="ORF">PPROV_000273300</name>
</gene>
<dbReference type="PANTHER" id="PTHR35467">
    <property type="match status" value="1"/>
</dbReference>
<proteinExistence type="predicted"/>
<dbReference type="AlphaFoldDB" id="A0A830HF56"/>
<dbReference type="PANTHER" id="PTHR35467:SF2">
    <property type="entry name" value="PROTEIN NEOXANTHIN-DEFICIENT 1"/>
    <property type="match status" value="1"/>
</dbReference>
<keyword evidence="2" id="KW-1185">Reference proteome</keyword>
<dbReference type="InterPro" id="IPR023375">
    <property type="entry name" value="ADC_dom_sf"/>
</dbReference>